<evidence type="ECO:0000256" key="9">
    <source>
        <dbReference type="PROSITE-ProRule" id="PRU00560"/>
    </source>
</evidence>
<comment type="catalytic activity">
    <reaction evidence="8">
        <text>ATP + H2O = ADP + phosphate + H(+)</text>
        <dbReference type="Rhea" id="RHEA:13065"/>
        <dbReference type="ChEBI" id="CHEBI:15377"/>
        <dbReference type="ChEBI" id="CHEBI:15378"/>
        <dbReference type="ChEBI" id="CHEBI:30616"/>
        <dbReference type="ChEBI" id="CHEBI:43474"/>
        <dbReference type="ChEBI" id="CHEBI:456216"/>
        <dbReference type="EC" id="5.6.2.4"/>
    </reaction>
</comment>
<dbReference type="AlphaFoldDB" id="A0A7D5KW99"/>
<protein>
    <recommendedName>
        <fullName evidence="7">DNA 3'-5' helicase</fullName>
        <ecNumber evidence="7">5.6.2.4</ecNumber>
    </recommendedName>
</protein>
<dbReference type="EC" id="5.6.2.4" evidence="7"/>
<keyword evidence="11" id="KW-0614">Plasmid</keyword>
<geneLocation type="plasmid" evidence="11 12">
    <name>unnamed3</name>
</geneLocation>
<dbReference type="OrthoDB" id="88793at2157"/>
<dbReference type="InterPro" id="IPR027417">
    <property type="entry name" value="P-loop_NTPase"/>
</dbReference>
<dbReference type="PANTHER" id="PTHR11070">
    <property type="entry name" value="UVRD / RECB / PCRA DNA HELICASE FAMILY MEMBER"/>
    <property type="match status" value="1"/>
</dbReference>
<evidence type="ECO:0000256" key="2">
    <source>
        <dbReference type="ARBA" id="ARBA00022801"/>
    </source>
</evidence>
<proteinExistence type="predicted"/>
<dbReference type="PANTHER" id="PTHR11070:SF2">
    <property type="entry name" value="ATP-DEPENDENT DNA HELICASE SRS2"/>
    <property type="match status" value="1"/>
</dbReference>
<keyword evidence="2 9" id="KW-0378">Hydrolase</keyword>
<dbReference type="EMBL" id="CP058532">
    <property type="protein sequence ID" value="QLG30060.1"/>
    <property type="molecule type" value="Genomic_DNA"/>
</dbReference>
<feature type="domain" description="UvrD-like helicase ATP-binding" evidence="10">
    <location>
        <begin position="1"/>
        <end position="319"/>
    </location>
</feature>
<dbReference type="Gene3D" id="3.40.50.300">
    <property type="entry name" value="P-loop containing nucleotide triphosphate hydrolases"/>
    <property type="match status" value="3"/>
</dbReference>
<evidence type="ECO:0000256" key="8">
    <source>
        <dbReference type="ARBA" id="ARBA00048988"/>
    </source>
</evidence>
<evidence type="ECO:0000256" key="7">
    <source>
        <dbReference type="ARBA" id="ARBA00034808"/>
    </source>
</evidence>
<evidence type="ECO:0000256" key="3">
    <source>
        <dbReference type="ARBA" id="ARBA00022806"/>
    </source>
</evidence>
<dbReference type="KEGG" id="halg:HUG10_20970"/>
<evidence type="ECO:0000256" key="5">
    <source>
        <dbReference type="ARBA" id="ARBA00023235"/>
    </source>
</evidence>
<dbReference type="GeneID" id="56031361"/>
<evidence type="ECO:0000256" key="4">
    <source>
        <dbReference type="ARBA" id="ARBA00022840"/>
    </source>
</evidence>
<reference evidence="11 12" key="1">
    <citation type="submission" date="2020-07" db="EMBL/GenBank/DDBJ databases">
        <title>Gai3-2, isolated from salt lake.</title>
        <authorList>
            <person name="Cui H."/>
            <person name="Shi X."/>
        </authorList>
    </citation>
    <scope>NUCLEOTIDE SEQUENCE [LARGE SCALE GENOMIC DNA]</scope>
    <source>
        <strain evidence="11 12">Gai3-2</strain>
        <plasmid evidence="11 12">unnamed3</plasmid>
    </source>
</reference>
<keyword evidence="12" id="KW-1185">Reference proteome</keyword>
<dbReference type="Pfam" id="PF13361">
    <property type="entry name" value="UvrD_C"/>
    <property type="match status" value="1"/>
</dbReference>
<dbReference type="InterPro" id="IPR014017">
    <property type="entry name" value="DNA_helicase_UvrD-like_C"/>
</dbReference>
<dbReference type="Proteomes" id="UP000509750">
    <property type="component" value="Plasmid unnamed3"/>
</dbReference>
<evidence type="ECO:0000256" key="1">
    <source>
        <dbReference type="ARBA" id="ARBA00022741"/>
    </source>
</evidence>
<gene>
    <name evidence="11" type="ORF">HUG10_20970</name>
</gene>
<dbReference type="GO" id="GO:0000725">
    <property type="term" value="P:recombinational repair"/>
    <property type="evidence" value="ECO:0007669"/>
    <property type="project" value="TreeGrafter"/>
</dbReference>
<keyword evidence="5" id="KW-0413">Isomerase</keyword>
<keyword evidence="3 9" id="KW-0347">Helicase</keyword>
<name>A0A7D5KW99_9EURY</name>
<evidence type="ECO:0000313" key="12">
    <source>
        <dbReference type="Proteomes" id="UP000509750"/>
    </source>
</evidence>
<dbReference type="PROSITE" id="PS51198">
    <property type="entry name" value="UVRD_HELICASE_ATP_BIND"/>
    <property type="match status" value="1"/>
</dbReference>
<dbReference type="GO" id="GO:0003677">
    <property type="term" value="F:DNA binding"/>
    <property type="evidence" value="ECO:0007669"/>
    <property type="project" value="InterPro"/>
</dbReference>
<dbReference type="InterPro" id="IPR000212">
    <property type="entry name" value="DNA_helicase_UvrD/REP"/>
</dbReference>
<keyword evidence="1 9" id="KW-0547">Nucleotide-binding</keyword>
<feature type="binding site" evidence="9">
    <location>
        <begin position="20"/>
        <end position="27"/>
    </location>
    <ligand>
        <name>ATP</name>
        <dbReference type="ChEBI" id="CHEBI:30616"/>
    </ligand>
</feature>
<dbReference type="InterPro" id="IPR014016">
    <property type="entry name" value="UvrD-like_ATP-bd"/>
</dbReference>
<accession>A0A7D5KW99</accession>
<dbReference type="GO" id="GO:0005524">
    <property type="term" value="F:ATP binding"/>
    <property type="evidence" value="ECO:0007669"/>
    <property type="project" value="UniProtKB-UniRule"/>
</dbReference>
<dbReference type="GO" id="GO:0016787">
    <property type="term" value="F:hydrolase activity"/>
    <property type="evidence" value="ECO:0007669"/>
    <property type="project" value="UniProtKB-UniRule"/>
</dbReference>
<evidence type="ECO:0000259" key="10">
    <source>
        <dbReference type="PROSITE" id="PS51198"/>
    </source>
</evidence>
<sequence length="605" mass="68620">MSQNQKLPPEDRLTVTKVIGGPGTGKTTAVVGNPELEIDGLFVQHMDEYSLGEQLLVTFTKAGVDEAATRLKKMLGIPKKDLKKQIRTIHSHAYQKMGVENGQLVSWRNKKKWCERHNLEFEYDDGSDDLMGSEGVADGNAFFQINSWLNAHRLGPEDHPECPADWTGHQNLEMLLHDWNTFKEEYDKLEFDDMIEGVVQECVSVLREGGYGDPDIESDREYLETCRWDEDLSPKAIRNHPAFIDEPVMYVDECQDLTYLQWDWYLCQKLACEKVFLGGDDDQAIYGWAGADPEQLLGEEGDVDVLEKTYRIPAQVWSACQACIEQVDVRQDKDIEPVDDEGEFVALSNPYPAQVCEHITESDDTLILFRAKFHIDEFRKTLHDQGIPYKNMSTYNTWNGTVVKMRDILASVWNGETLTADEVKRLIEVADEGMIDASNPGMVKYLVDEPEYEAVDVLDFFKVPSFDQKQFCLWYLDRCGKREADSDLNWYQTNAIAGNLRHGLTDRVPEQVRIGTIHSAKGKEADTVILGTDSTGTILRNMEVDDTEHGAPAYRMTGSTISDEERRVIYVGMSRAKRKLVMAEGLVTPETTLRINAIVSGEQDV</sequence>
<comment type="catalytic activity">
    <reaction evidence="6">
        <text>Couples ATP hydrolysis with the unwinding of duplex DNA by translocating in the 3'-5' direction.</text>
        <dbReference type="EC" id="5.6.2.4"/>
    </reaction>
</comment>
<dbReference type="RefSeq" id="WP_179171634.1">
    <property type="nucleotide sequence ID" value="NZ_CP058532.1"/>
</dbReference>
<dbReference type="SUPFAM" id="SSF52540">
    <property type="entry name" value="P-loop containing nucleoside triphosphate hydrolases"/>
    <property type="match status" value="1"/>
</dbReference>
<evidence type="ECO:0000256" key="6">
    <source>
        <dbReference type="ARBA" id="ARBA00034617"/>
    </source>
</evidence>
<dbReference type="GO" id="GO:0043138">
    <property type="term" value="F:3'-5' DNA helicase activity"/>
    <property type="evidence" value="ECO:0007669"/>
    <property type="project" value="UniProtKB-EC"/>
</dbReference>
<evidence type="ECO:0000313" key="11">
    <source>
        <dbReference type="EMBL" id="QLG30060.1"/>
    </source>
</evidence>
<organism evidence="11 12">
    <name type="scientific">Halorarum halophilum</name>
    <dbReference type="NCBI Taxonomy" id="2743090"/>
    <lineage>
        <taxon>Archaea</taxon>
        <taxon>Methanobacteriati</taxon>
        <taxon>Methanobacteriota</taxon>
        <taxon>Stenosarchaea group</taxon>
        <taxon>Halobacteria</taxon>
        <taxon>Halobacteriales</taxon>
        <taxon>Haloferacaceae</taxon>
        <taxon>Halorarum</taxon>
    </lineage>
</organism>
<keyword evidence="4 9" id="KW-0067">ATP-binding</keyword>
<dbReference type="Pfam" id="PF00580">
    <property type="entry name" value="UvrD-helicase"/>
    <property type="match status" value="1"/>
</dbReference>